<feature type="compositionally biased region" description="Basic and acidic residues" evidence="7">
    <location>
        <begin position="776"/>
        <end position="785"/>
    </location>
</feature>
<dbReference type="InterPro" id="IPR036855">
    <property type="entry name" value="Znf_CCCH_sf"/>
</dbReference>
<protein>
    <recommendedName>
        <fullName evidence="8">C3H1-type domain-containing protein</fullName>
    </recommendedName>
</protein>
<accession>A0A0C3AAV7</accession>
<keyword evidence="5" id="KW-0067">ATP-binding</keyword>
<feature type="region of interest" description="Disordered" evidence="7">
    <location>
        <begin position="686"/>
        <end position="836"/>
    </location>
</feature>
<feature type="region of interest" description="Disordered" evidence="7">
    <location>
        <begin position="275"/>
        <end position="295"/>
    </location>
</feature>
<keyword evidence="1 6" id="KW-0479">Metal-binding</keyword>
<dbReference type="PROSITE" id="PS50103">
    <property type="entry name" value="ZF_C3H1"/>
    <property type="match status" value="1"/>
</dbReference>
<dbReference type="GO" id="GO:0005737">
    <property type="term" value="C:cytoplasm"/>
    <property type="evidence" value="ECO:0007669"/>
    <property type="project" value="TreeGrafter"/>
</dbReference>
<feature type="compositionally biased region" description="Low complexity" evidence="7">
    <location>
        <begin position="790"/>
        <end position="801"/>
    </location>
</feature>
<dbReference type="HOGENOM" id="CLU_002487_0_0_1"/>
<proteinExistence type="predicted"/>
<keyword evidence="10" id="KW-1185">Reference proteome</keyword>
<keyword evidence="3 6" id="KW-0863">Zinc-finger</keyword>
<evidence type="ECO:0000256" key="3">
    <source>
        <dbReference type="ARBA" id="ARBA00022771"/>
    </source>
</evidence>
<evidence type="ECO:0000313" key="9">
    <source>
        <dbReference type="EMBL" id="KIM62032.1"/>
    </source>
</evidence>
<evidence type="ECO:0000256" key="5">
    <source>
        <dbReference type="ARBA" id="ARBA00022840"/>
    </source>
</evidence>
<dbReference type="GO" id="GO:0005524">
    <property type="term" value="F:ATP binding"/>
    <property type="evidence" value="ECO:0007669"/>
    <property type="project" value="UniProtKB-KW"/>
</dbReference>
<sequence length="1531" mass="165850">MTVSEPAWRKRTRPCPFYSQGRCLFADSCNFLHDIKVKAVADVPAPHAIHSNSQFASPSRDMSDPPSLIVDTASPRSTDTPNLVFDSSRYSGLLSVLEDVIGPAQSIPDEQVTDTQLCCPDDLFSGAPMASGDSTLVTESDSTLVSQDSGSVSSMTFDASFPPDGDETTNALSVDSIYPALFPNGETLGHEDPPTFAEADSEVAMGNSLYVVDIPSFGEEPPILPAAETEEPVGLAYDADYPVDEFATVPNQRHSSVASATSRFSGVSLLASPRNNRREWPSISPSNGPAQACTPDLLSPVQLSAKLRPFSLHSMGSPPLERGDSIDSGYADGDSWTGPLPLSRSPPLRDRSPDGAGLPRVSQSSFTLPAIQESTVSFDVEAVHRSPLMETVEESIDEDIEECEDATSLILDAYDNSASDEEDDYSSPTMRISESFDHADVAEQNPLPSHSSSIPSISCHVVFERPKSVEWIHTEQVGQLPPATDHDVTSKATLITQPSFDFSDTSSRVSSRRHDSLLSSHSGDSTPNTSTYSRDSDIWQGGEVCVPSICPSRGIHTLRSDGSSWPEIEQQATDEDMQSLCSSDGGNVELDSQSFFQPIEGEDLNTLSNTSTSYTGFTEVVETHGGLVEVAQDLEAGDNPVSQEYLGADHQSFSVDGVLQFPLPPTLEPVGHSTLTEDAVTLQSADVDNEADEQFRTRRPRAASDLTVKADSNNPCYPTTPPSTLFTDVDLQRSRAESDLTVKGGRASCSSHAVEQPPGIGQAETWRSSELSDAPYDERPNDVLHQHHASSSSTSGDDSTSPLQCTEPAVHSSAGQASPSSRSHTSPHSPTLSPVISPLYPQSHIVHSASTLRPLLTGRKSLLEASLFGDRAARSERNRSKSPSAPPTSSRSPKKSRNTIVPFRPGQRNHFPPRLITAPNDDSSTLPPRCSSADLDACKESPLSPSSSHSAPPSSGLKPLRLFSFHNTRRLSSLASSSSRIASDIVSPAHNIFNASTVPSPSVSSSTSFDRNAPLSSICNPLISDTLTSSDPNSPASPDVHHTHLSSNFLSLRRNSRSPSAPVQPSSWRLSNYRAGSRNYTTTDRRLSRRNSILSCSYVPCEEEGSDQRPTTDSDSIHRPASAVESAVHAIATPKPTLLFAIASDDVEQVRKVLESGEAGPNDPVGPQSALAFTLTNDKLIHKNEIVKALLAYGADPSALRDPVLNPAAHVEDGQPGPPPETTLQGMDPATRYFVSRADTSHTRQTSRLIYRSFFRPLTRVRYDVVGQDWALEQLFKVLSMHSQRLAVAPIVVLLCGPSGHGKSLLARKFGSLLEVPTHTVNMTTLRSTHDIWQSYSMSPYEDPSSCTLAEFLLENEGKRCVVVLDEIEKTEEQKALWSLLMPWELGRCTLEAGKRHVDVRNVIWLGTSNIGHELVFDHHRNRPEPDKQMTREEYFQLMEMLRPRVSDCLGASLLSRVTTVLPFTPFTLEEKKAIAAEAVYSLGGDASRALSPQEVEVVVTQALPNYIAGEGARSLHRAISNQLVDTLRYS</sequence>
<feature type="compositionally biased region" description="Low complexity" evidence="7">
    <location>
        <begin position="517"/>
        <end position="526"/>
    </location>
</feature>
<dbReference type="InParanoid" id="A0A0C3AAV7"/>
<dbReference type="GO" id="GO:0034605">
    <property type="term" value="P:cellular response to heat"/>
    <property type="evidence" value="ECO:0007669"/>
    <property type="project" value="TreeGrafter"/>
</dbReference>
<feature type="compositionally biased region" description="Low complexity" evidence="7">
    <location>
        <begin position="941"/>
        <end position="955"/>
    </location>
</feature>
<dbReference type="InterPro" id="IPR000571">
    <property type="entry name" value="Znf_CCCH"/>
</dbReference>
<dbReference type="GO" id="GO:0016887">
    <property type="term" value="F:ATP hydrolysis activity"/>
    <property type="evidence" value="ECO:0007669"/>
    <property type="project" value="InterPro"/>
</dbReference>
<evidence type="ECO:0000313" key="10">
    <source>
        <dbReference type="Proteomes" id="UP000053989"/>
    </source>
</evidence>
<dbReference type="InterPro" id="IPR050130">
    <property type="entry name" value="ClpA_ClpB"/>
</dbReference>
<feature type="zinc finger region" description="C3H1-type" evidence="6">
    <location>
        <begin position="9"/>
        <end position="36"/>
    </location>
</feature>
<feature type="compositionally biased region" description="Low complexity" evidence="7">
    <location>
        <begin position="812"/>
        <end position="834"/>
    </location>
</feature>
<keyword evidence="4 6" id="KW-0862">Zinc</keyword>
<keyword evidence="2" id="KW-0547">Nucleotide-binding</keyword>
<feature type="region of interest" description="Disordered" evidence="7">
    <location>
        <begin position="872"/>
        <end position="957"/>
    </location>
</feature>
<dbReference type="STRING" id="1036808.A0A0C3AAV7"/>
<dbReference type="PANTHER" id="PTHR11638">
    <property type="entry name" value="ATP-DEPENDENT CLP PROTEASE"/>
    <property type="match status" value="1"/>
</dbReference>
<feature type="compositionally biased region" description="Polar residues" evidence="7">
    <location>
        <begin position="710"/>
        <end position="726"/>
    </location>
</feature>
<feature type="region of interest" description="Disordered" evidence="7">
    <location>
        <begin position="313"/>
        <end position="362"/>
    </location>
</feature>
<dbReference type="SUPFAM" id="SSF90229">
    <property type="entry name" value="CCCH zinc finger"/>
    <property type="match status" value="1"/>
</dbReference>
<evidence type="ECO:0000256" key="7">
    <source>
        <dbReference type="SAM" id="MobiDB-lite"/>
    </source>
</evidence>
<gene>
    <name evidence="9" type="ORF">SCLCIDRAFT_1215370</name>
</gene>
<dbReference type="Gene3D" id="3.40.50.300">
    <property type="entry name" value="P-loop containing nucleotide triphosphate hydrolases"/>
    <property type="match status" value="1"/>
</dbReference>
<feature type="domain" description="C3H1-type" evidence="8">
    <location>
        <begin position="9"/>
        <end position="36"/>
    </location>
</feature>
<dbReference type="InterPro" id="IPR011704">
    <property type="entry name" value="ATPase_dyneun-rel_AAA"/>
</dbReference>
<evidence type="ECO:0000256" key="1">
    <source>
        <dbReference type="ARBA" id="ARBA00022723"/>
    </source>
</evidence>
<reference evidence="9 10" key="1">
    <citation type="submission" date="2014-04" db="EMBL/GenBank/DDBJ databases">
        <authorList>
            <consortium name="DOE Joint Genome Institute"/>
            <person name="Kuo A."/>
            <person name="Kohler A."/>
            <person name="Nagy L.G."/>
            <person name="Floudas D."/>
            <person name="Copeland A."/>
            <person name="Barry K.W."/>
            <person name="Cichocki N."/>
            <person name="Veneault-Fourrey C."/>
            <person name="LaButti K."/>
            <person name="Lindquist E.A."/>
            <person name="Lipzen A."/>
            <person name="Lundell T."/>
            <person name="Morin E."/>
            <person name="Murat C."/>
            <person name="Sun H."/>
            <person name="Tunlid A."/>
            <person name="Henrissat B."/>
            <person name="Grigoriev I.V."/>
            <person name="Hibbett D.S."/>
            <person name="Martin F."/>
            <person name="Nordberg H.P."/>
            <person name="Cantor M.N."/>
            <person name="Hua S.X."/>
        </authorList>
    </citation>
    <scope>NUCLEOTIDE SEQUENCE [LARGE SCALE GENOMIC DNA]</scope>
    <source>
        <strain evidence="9 10">Foug A</strain>
    </source>
</reference>
<dbReference type="PANTHER" id="PTHR11638:SF18">
    <property type="entry name" value="HEAT SHOCK PROTEIN 104"/>
    <property type="match status" value="1"/>
</dbReference>
<dbReference type="SUPFAM" id="SSF52540">
    <property type="entry name" value="P-loop containing nucleoside triphosphate hydrolases"/>
    <property type="match status" value="1"/>
</dbReference>
<dbReference type="SMART" id="SM00356">
    <property type="entry name" value="ZnF_C3H1"/>
    <property type="match status" value="1"/>
</dbReference>
<reference evidence="10" key="2">
    <citation type="submission" date="2015-01" db="EMBL/GenBank/DDBJ databases">
        <title>Evolutionary Origins and Diversification of the Mycorrhizal Mutualists.</title>
        <authorList>
            <consortium name="DOE Joint Genome Institute"/>
            <consortium name="Mycorrhizal Genomics Consortium"/>
            <person name="Kohler A."/>
            <person name="Kuo A."/>
            <person name="Nagy L.G."/>
            <person name="Floudas D."/>
            <person name="Copeland A."/>
            <person name="Barry K.W."/>
            <person name="Cichocki N."/>
            <person name="Veneault-Fourrey C."/>
            <person name="LaButti K."/>
            <person name="Lindquist E.A."/>
            <person name="Lipzen A."/>
            <person name="Lundell T."/>
            <person name="Morin E."/>
            <person name="Murat C."/>
            <person name="Riley R."/>
            <person name="Ohm R."/>
            <person name="Sun H."/>
            <person name="Tunlid A."/>
            <person name="Henrissat B."/>
            <person name="Grigoriev I.V."/>
            <person name="Hibbett D.S."/>
            <person name="Martin F."/>
        </authorList>
    </citation>
    <scope>NUCLEOTIDE SEQUENCE [LARGE SCALE GENOMIC DNA]</scope>
    <source>
        <strain evidence="10">Foug A</strain>
    </source>
</reference>
<feature type="region of interest" description="Disordered" evidence="7">
    <location>
        <begin position="502"/>
        <end position="536"/>
    </location>
</feature>
<evidence type="ECO:0000256" key="4">
    <source>
        <dbReference type="ARBA" id="ARBA00022833"/>
    </source>
</evidence>
<dbReference type="EMBL" id="KN822045">
    <property type="protein sequence ID" value="KIM62032.1"/>
    <property type="molecule type" value="Genomic_DNA"/>
</dbReference>
<dbReference type="Proteomes" id="UP000053989">
    <property type="component" value="Unassembled WGS sequence"/>
</dbReference>
<organism evidence="9 10">
    <name type="scientific">Scleroderma citrinum Foug A</name>
    <dbReference type="NCBI Taxonomy" id="1036808"/>
    <lineage>
        <taxon>Eukaryota</taxon>
        <taxon>Fungi</taxon>
        <taxon>Dikarya</taxon>
        <taxon>Basidiomycota</taxon>
        <taxon>Agaricomycotina</taxon>
        <taxon>Agaricomycetes</taxon>
        <taxon>Agaricomycetidae</taxon>
        <taxon>Boletales</taxon>
        <taxon>Sclerodermatineae</taxon>
        <taxon>Sclerodermataceae</taxon>
        <taxon>Scleroderma</taxon>
    </lineage>
</organism>
<dbReference type="Pfam" id="PF07728">
    <property type="entry name" value="AAA_5"/>
    <property type="match status" value="1"/>
</dbReference>
<dbReference type="OrthoDB" id="47330at2759"/>
<evidence type="ECO:0000259" key="8">
    <source>
        <dbReference type="PROSITE" id="PS50103"/>
    </source>
</evidence>
<dbReference type="SMART" id="SM00382">
    <property type="entry name" value="AAA"/>
    <property type="match status" value="1"/>
</dbReference>
<feature type="compositionally biased region" description="Low complexity" evidence="7">
    <location>
        <begin position="881"/>
        <end position="891"/>
    </location>
</feature>
<feature type="compositionally biased region" description="Basic and acidic residues" evidence="7">
    <location>
        <begin position="730"/>
        <end position="740"/>
    </location>
</feature>
<dbReference type="Gene3D" id="2.30.30.1190">
    <property type="match status" value="1"/>
</dbReference>
<dbReference type="InterPro" id="IPR027417">
    <property type="entry name" value="P-loop_NTPase"/>
</dbReference>
<dbReference type="InterPro" id="IPR003593">
    <property type="entry name" value="AAA+_ATPase"/>
</dbReference>
<dbReference type="GO" id="GO:0008270">
    <property type="term" value="F:zinc ion binding"/>
    <property type="evidence" value="ECO:0007669"/>
    <property type="project" value="UniProtKB-KW"/>
</dbReference>
<evidence type="ECO:0000256" key="6">
    <source>
        <dbReference type="PROSITE-ProRule" id="PRU00723"/>
    </source>
</evidence>
<name>A0A0C3AAV7_9AGAM</name>
<evidence type="ECO:0000256" key="2">
    <source>
        <dbReference type="ARBA" id="ARBA00022741"/>
    </source>
</evidence>